<evidence type="ECO:0000256" key="4">
    <source>
        <dbReference type="ARBA" id="ARBA00022786"/>
    </source>
</evidence>
<dbReference type="Gene3D" id="3.30.1460.50">
    <property type="match status" value="1"/>
</dbReference>
<proteinExistence type="inferred from homology"/>
<protein>
    <recommendedName>
        <fullName evidence="2">Ubiquitin-like-conjugating enzyme ATG10</fullName>
    </recommendedName>
    <alternativeName>
        <fullName evidence="6">Autophagy-related protein 10</fullName>
    </alternativeName>
</protein>
<organism evidence="7 8">
    <name type="scientific">Lithospermum erythrorhizon</name>
    <name type="common">Purple gromwell</name>
    <name type="synonym">Lithospermum officinale var. erythrorhizon</name>
    <dbReference type="NCBI Taxonomy" id="34254"/>
    <lineage>
        <taxon>Eukaryota</taxon>
        <taxon>Viridiplantae</taxon>
        <taxon>Streptophyta</taxon>
        <taxon>Embryophyta</taxon>
        <taxon>Tracheophyta</taxon>
        <taxon>Spermatophyta</taxon>
        <taxon>Magnoliopsida</taxon>
        <taxon>eudicotyledons</taxon>
        <taxon>Gunneridae</taxon>
        <taxon>Pentapetalae</taxon>
        <taxon>asterids</taxon>
        <taxon>lamiids</taxon>
        <taxon>Boraginales</taxon>
        <taxon>Boraginaceae</taxon>
        <taxon>Boraginoideae</taxon>
        <taxon>Lithospermeae</taxon>
        <taxon>Lithospermum</taxon>
    </lineage>
</organism>
<evidence type="ECO:0000256" key="6">
    <source>
        <dbReference type="ARBA" id="ARBA00029833"/>
    </source>
</evidence>
<keyword evidence="8" id="KW-1185">Reference proteome</keyword>
<gene>
    <name evidence="7" type="ORF">LIER_22648</name>
</gene>
<keyword evidence="5" id="KW-0072">Autophagy</keyword>
<comment type="caution">
    <text evidence="7">The sequence shown here is derived from an EMBL/GenBank/DDBJ whole genome shotgun (WGS) entry which is preliminary data.</text>
</comment>
<evidence type="ECO:0000256" key="1">
    <source>
        <dbReference type="ARBA" id="ARBA00005696"/>
    </source>
</evidence>
<dbReference type="PANTHER" id="PTHR14957:SF1">
    <property type="entry name" value="UBIQUITIN-LIKE-CONJUGATING ENZYME ATG10"/>
    <property type="match status" value="1"/>
</dbReference>
<dbReference type="GO" id="GO:0061651">
    <property type="term" value="F:Atg12 conjugating enzyme activity"/>
    <property type="evidence" value="ECO:0007669"/>
    <property type="project" value="TreeGrafter"/>
</dbReference>
<keyword evidence="7" id="KW-0436">Ligase</keyword>
<dbReference type="AlphaFoldDB" id="A0AAV3QYT9"/>
<reference evidence="7 8" key="1">
    <citation type="submission" date="2024-01" db="EMBL/GenBank/DDBJ databases">
        <title>The complete chloroplast genome sequence of Lithospermum erythrorhizon: insights into the phylogenetic relationship among Boraginaceae species and the maternal lineages of purple gromwells.</title>
        <authorList>
            <person name="Okada T."/>
            <person name="Watanabe K."/>
        </authorList>
    </citation>
    <scope>NUCLEOTIDE SEQUENCE [LARGE SCALE GENOMIC DNA]</scope>
</reference>
<evidence type="ECO:0000256" key="3">
    <source>
        <dbReference type="ARBA" id="ARBA00022679"/>
    </source>
</evidence>
<evidence type="ECO:0000313" key="7">
    <source>
        <dbReference type="EMBL" id="GAA0167793.1"/>
    </source>
</evidence>
<dbReference type="InterPro" id="IPR007135">
    <property type="entry name" value="Atg3/Atg10"/>
</dbReference>
<keyword evidence="3" id="KW-0808">Transferase</keyword>
<comment type="similarity">
    <text evidence="1">Belongs to the ATG10 family.</text>
</comment>
<dbReference type="GO" id="GO:0016874">
    <property type="term" value="F:ligase activity"/>
    <property type="evidence" value="ECO:0007669"/>
    <property type="project" value="UniProtKB-KW"/>
</dbReference>
<dbReference type="GO" id="GO:0005829">
    <property type="term" value="C:cytosol"/>
    <property type="evidence" value="ECO:0007669"/>
    <property type="project" value="TreeGrafter"/>
</dbReference>
<dbReference type="GO" id="GO:0032446">
    <property type="term" value="P:protein modification by small protein conjugation"/>
    <property type="evidence" value="ECO:0007669"/>
    <property type="project" value="TreeGrafter"/>
</dbReference>
<dbReference type="Proteomes" id="UP001454036">
    <property type="component" value="Unassembled WGS sequence"/>
</dbReference>
<evidence type="ECO:0000256" key="2">
    <source>
        <dbReference type="ARBA" id="ARBA00021099"/>
    </source>
</evidence>
<keyword evidence="4" id="KW-0833">Ubl conjugation pathway</keyword>
<evidence type="ECO:0000313" key="8">
    <source>
        <dbReference type="Proteomes" id="UP001454036"/>
    </source>
</evidence>
<dbReference type="PANTHER" id="PTHR14957">
    <property type="entry name" value="UBIQUITIN-LIKE-CONJUGATING ENZYME ATG10"/>
    <property type="match status" value="1"/>
</dbReference>
<dbReference type="Pfam" id="PF03987">
    <property type="entry name" value="Autophagy_act_C"/>
    <property type="match status" value="1"/>
</dbReference>
<evidence type="ECO:0000256" key="5">
    <source>
        <dbReference type="ARBA" id="ARBA00023006"/>
    </source>
</evidence>
<accession>A0AAV3QYT9</accession>
<sequence length="232" mass="26801">MIERMPIWDGTISSDEFYVAACSFVELWKEHNDALPQWSWVNCSQKCWISPSKVDGYLSLENVILPKSAQEHNDHEASCEDECSFSNEDEIIDDAILVQDDDHERRYYDFHVVYNQSYKVPVLHLRAHYIGGQQLSVNVIEKDISINSGDVLGVTKSMFLTQEEHPYLNRPWCMLHPCGTSECMKLLFSNKDLANKIDVPIEKYLVAWFSVVGQLFGFKLPFGMLHNVNYRA</sequence>
<dbReference type="GO" id="GO:0000045">
    <property type="term" value="P:autophagosome assembly"/>
    <property type="evidence" value="ECO:0007669"/>
    <property type="project" value="TreeGrafter"/>
</dbReference>
<name>A0AAV3QYT9_LITER</name>
<dbReference type="EMBL" id="BAABME010006231">
    <property type="protein sequence ID" value="GAA0167793.1"/>
    <property type="molecule type" value="Genomic_DNA"/>
</dbReference>
<dbReference type="GO" id="GO:0000422">
    <property type="term" value="P:autophagy of mitochondrion"/>
    <property type="evidence" value="ECO:0007669"/>
    <property type="project" value="TreeGrafter"/>
</dbReference>